<dbReference type="InterPro" id="IPR057670">
    <property type="entry name" value="SH3_retrovirus"/>
</dbReference>
<protein>
    <recommendedName>
        <fullName evidence="6">Polyprotein</fullName>
    </recommendedName>
</protein>
<evidence type="ECO:0000313" key="5">
    <source>
        <dbReference type="Proteomes" id="UP001454036"/>
    </source>
</evidence>
<dbReference type="Pfam" id="PF25597">
    <property type="entry name" value="SH3_retrovirus"/>
    <property type="match status" value="1"/>
</dbReference>
<dbReference type="PANTHER" id="PTHR42648:SF18">
    <property type="entry name" value="RETROTRANSPOSON, UNCLASSIFIED-LIKE PROTEIN"/>
    <property type="match status" value="1"/>
</dbReference>
<evidence type="ECO:0008006" key="6">
    <source>
        <dbReference type="Google" id="ProtNLM"/>
    </source>
</evidence>
<feature type="domain" description="GAG-pre-integrase" evidence="2">
    <location>
        <begin position="16"/>
        <end position="77"/>
    </location>
</feature>
<organism evidence="4 5">
    <name type="scientific">Lithospermum erythrorhizon</name>
    <name type="common">Purple gromwell</name>
    <name type="synonym">Lithospermum officinale var. erythrorhizon</name>
    <dbReference type="NCBI Taxonomy" id="34254"/>
    <lineage>
        <taxon>Eukaryota</taxon>
        <taxon>Viridiplantae</taxon>
        <taxon>Streptophyta</taxon>
        <taxon>Embryophyta</taxon>
        <taxon>Tracheophyta</taxon>
        <taxon>Spermatophyta</taxon>
        <taxon>Magnoliopsida</taxon>
        <taxon>eudicotyledons</taxon>
        <taxon>Gunneridae</taxon>
        <taxon>Pentapetalae</taxon>
        <taxon>asterids</taxon>
        <taxon>lamiids</taxon>
        <taxon>Boraginales</taxon>
        <taxon>Boraginaceae</taxon>
        <taxon>Boraginoideae</taxon>
        <taxon>Lithospermeae</taxon>
        <taxon>Lithospermum</taxon>
    </lineage>
</organism>
<evidence type="ECO:0000313" key="4">
    <source>
        <dbReference type="EMBL" id="GAA0161931.1"/>
    </source>
</evidence>
<proteinExistence type="predicted"/>
<dbReference type="InterPro" id="IPR012337">
    <property type="entry name" value="RNaseH-like_sf"/>
</dbReference>
<accession>A0AAV3QG32</accession>
<dbReference type="Gene3D" id="3.30.420.10">
    <property type="entry name" value="Ribonuclease H-like superfamily/Ribonuclease H"/>
    <property type="match status" value="2"/>
</dbReference>
<dbReference type="AlphaFoldDB" id="A0AAV3QG32"/>
<dbReference type="SUPFAM" id="SSF53098">
    <property type="entry name" value="Ribonuclease H-like"/>
    <property type="match status" value="1"/>
</dbReference>
<evidence type="ECO:0000259" key="2">
    <source>
        <dbReference type="Pfam" id="PF13976"/>
    </source>
</evidence>
<evidence type="ECO:0000256" key="1">
    <source>
        <dbReference type="SAM" id="MobiDB-lite"/>
    </source>
</evidence>
<feature type="region of interest" description="Disordered" evidence="1">
    <location>
        <begin position="256"/>
        <end position="311"/>
    </location>
</feature>
<reference evidence="4 5" key="1">
    <citation type="submission" date="2024-01" db="EMBL/GenBank/DDBJ databases">
        <title>The complete chloroplast genome sequence of Lithospermum erythrorhizon: insights into the phylogenetic relationship among Boraginaceae species and the maternal lineages of purple gromwells.</title>
        <authorList>
            <person name="Okada T."/>
            <person name="Watanabe K."/>
        </authorList>
    </citation>
    <scope>NUCLEOTIDE SEQUENCE [LARGE SCALE GENOMIC DNA]</scope>
</reference>
<dbReference type="Proteomes" id="UP001454036">
    <property type="component" value="Unassembled WGS sequence"/>
</dbReference>
<feature type="domain" description="Retroviral polymerase SH3-like" evidence="3">
    <location>
        <begin position="209"/>
        <end position="254"/>
    </location>
</feature>
<feature type="compositionally biased region" description="Acidic residues" evidence="1">
    <location>
        <begin position="270"/>
        <end position="285"/>
    </location>
</feature>
<dbReference type="InterPro" id="IPR039537">
    <property type="entry name" value="Retrotran_Ty1/copia-like"/>
</dbReference>
<gene>
    <name evidence="4" type="ORF">LIER_18135</name>
</gene>
<dbReference type="Pfam" id="PF13976">
    <property type="entry name" value="gag_pre-integrs"/>
    <property type="match status" value="1"/>
</dbReference>
<feature type="compositionally biased region" description="Low complexity" evidence="1">
    <location>
        <begin position="256"/>
        <end position="269"/>
    </location>
</feature>
<evidence type="ECO:0000259" key="3">
    <source>
        <dbReference type="Pfam" id="PF25597"/>
    </source>
</evidence>
<name>A0AAV3QG32_LITER</name>
<dbReference type="PANTHER" id="PTHR42648">
    <property type="entry name" value="TRANSPOSASE, PUTATIVE-RELATED"/>
    <property type="match status" value="1"/>
</dbReference>
<dbReference type="GO" id="GO:0003676">
    <property type="term" value="F:nucleic acid binding"/>
    <property type="evidence" value="ECO:0007669"/>
    <property type="project" value="InterPro"/>
</dbReference>
<comment type="caution">
    <text evidence="4">The sequence shown here is derived from an EMBL/GenBank/DDBJ whole genome shotgun (WGS) entry which is preliminary data.</text>
</comment>
<keyword evidence="5" id="KW-1185">Reference proteome</keyword>
<feature type="compositionally biased region" description="Polar residues" evidence="1">
    <location>
        <begin position="302"/>
        <end position="311"/>
    </location>
</feature>
<dbReference type="EMBL" id="BAABME010004317">
    <property type="protein sequence ID" value="GAA0161931.1"/>
    <property type="molecule type" value="Genomic_DNA"/>
</dbReference>
<sequence>MCMNRMFIVVLEEQSTVDQGKQCLQATSNEAFKLWHERYGHISAEGMQTLQNKKLVIGLSSFKIEENTCADCLIGKQTMKSMPKQTTWKAKKVLELVHSDICGPITPISSSGKKYFLTFIDDYSRKGWAYLLANKSESGVAERINRTVMNMVRAMISAKKMLKVFWPKAVMWTFYLLNRCPTVSVDNMTPQQAFSGLKPAVDHLRVWGCMAHVHIPKVRRGKLDERNIKCIFLGVSEGSKGYRLFDVQAKRVITRGTGTQTEMEPQQEQNENETEEEIIADDSQDENQGSDVEEKDESSKSTNQGRAIRTTSGRIYRHPNWMKDYVSGNVLSIEEQINMVQEGDLEDSLTFEEASTHEKWRKAMDAEMNVIEKNNI</sequence>
<dbReference type="InterPro" id="IPR025724">
    <property type="entry name" value="GAG-pre-integrase_dom"/>
</dbReference>
<dbReference type="InterPro" id="IPR036397">
    <property type="entry name" value="RNaseH_sf"/>
</dbReference>